<dbReference type="InParanoid" id="A0A455AWG7"/>
<evidence type="ECO:0000313" key="3">
    <source>
        <dbReference type="RefSeq" id="XP_028340887.1"/>
    </source>
</evidence>
<dbReference type="Proteomes" id="UP000248484">
    <property type="component" value="Unplaced"/>
</dbReference>
<dbReference type="RefSeq" id="XP_028340887.1">
    <property type="nucleotide sequence ID" value="XM_028485086.2"/>
</dbReference>
<name>A0A455AWG7_PHYMC</name>
<keyword evidence="2" id="KW-1185">Reference proteome</keyword>
<proteinExistence type="predicted"/>
<organism evidence="2 3">
    <name type="scientific">Physeter macrocephalus</name>
    <name type="common">Sperm whale</name>
    <name type="synonym">Physeter catodon</name>
    <dbReference type="NCBI Taxonomy" id="9755"/>
    <lineage>
        <taxon>Eukaryota</taxon>
        <taxon>Metazoa</taxon>
        <taxon>Chordata</taxon>
        <taxon>Craniata</taxon>
        <taxon>Vertebrata</taxon>
        <taxon>Euteleostomi</taxon>
        <taxon>Mammalia</taxon>
        <taxon>Eutheria</taxon>
        <taxon>Laurasiatheria</taxon>
        <taxon>Artiodactyla</taxon>
        <taxon>Whippomorpha</taxon>
        <taxon>Cetacea</taxon>
        <taxon>Odontoceti</taxon>
        <taxon>Physeteridae</taxon>
        <taxon>Physeter</taxon>
    </lineage>
</organism>
<accession>A0A455AWG7</accession>
<evidence type="ECO:0000313" key="2">
    <source>
        <dbReference type="Proteomes" id="UP000248484"/>
    </source>
</evidence>
<dbReference type="GeneID" id="114485004"/>
<dbReference type="AlphaFoldDB" id="A0A455AWG7"/>
<evidence type="ECO:0000256" key="1">
    <source>
        <dbReference type="SAM" id="MobiDB-lite"/>
    </source>
</evidence>
<reference evidence="3" key="1">
    <citation type="submission" date="2025-08" db="UniProtKB">
        <authorList>
            <consortium name="RefSeq"/>
        </authorList>
    </citation>
    <scope>IDENTIFICATION</scope>
    <source>
        <tissue evidence="3">Muscle</tissue>
    </source>
</reference>
<sequence>MARPCGLGRIPELQLEAFPAAAAAATEDEAFLPEPPGPRAPRRPRSPPSSPVFFASPSPTFRRRLRLLRGFQDFGRQAWAGAAIKIKSARQGCRGDI</sequence>
<protein>
    <submittedName>
        <fullName evidence="3">Zinc finger protein 574-like</fullName>
    </submittedName>
</protein>
<gene>
    <name evidence="3" type="primary">LOC114485004</name>
</gene>
<feature type="region of interest" description="Disordered" evidence="1">
    <location>
        <begin position="26"/>
        <end position="57"/>
    </location>
</feature>
<dbReference type="KEGG" id="pcad:114485004"/>